<name>A0A849B8F6_9BURK</name>
<evidence type="ECO:0000313" key="3">
    <source>
        <dbReference type="EMBL" id="NNH10055.1"/>
    </source>
</evidence>
<organism evidence="3 4">
    <name type="scientific">Cupriavidus gilardii</name>
    <dbReference type="NCBI Taxonomy" id="82541"/>
    <lineage>
        <taxon>Bacteria</taxon>
        <taxon>Pseudomonadati</taxon>
        <taxon>Pseudomonadota</taxon>
        <taxon>Betaproteobacteria</taxon>
        <taxon>Burkholderiales</taxon>
        <taxon>Burkholderiaceae</taxon>
        <taxon>Cupriavidus</taxon>
    </lineage>
</organism>
<reference evidence="3 4" key="1">
    <citation type="submission" date="2020-05" db="EMBL/GenBank/DDBJ databases">
        <title>MicrobeNet Type strains.</title>
        <authorList>
            <person name="Nicholson A.C."/>
        </authorList>
    </citation>
    <scope>NUCLEOTIDE SEQUENCE [LARGE SCALE GENOMIC DNA]</scope>
    <source>
        <strain evidence="3 4">ATCC 700815</strain>
    </source>
</reference>
<dbReference type="InterPro" id="IPR017592">
    <property type="entry name" value="Pilus_assmbl_Flp-typ_CpaB"/>
</dbReference>
<sequence length="314" mass="32149">MTSKQIRIVAIVLLALAALLALLAWQVGRGPASPAAHPSSSPTALHPVVITTKAVEAGKPLSADALKVEMLPIDPAGGYRSLDAVVGQIPLVALGANVPVLESQLAGGLASQVPEGERAVAIAVDEVIGVGHRVQPGDLVDVFLVLRRDNQEIDGSQARLLLSRLRVLAYGVNAVNDSREGAPEQMMNRREGAKTAVLTVPLAQVSKLTMAQQAGRLVLALRNPHDDGMPSETLFAEPAPAVATRGGGLASADALEPADRAAAGVALAGLAGASNKPRAPAVRTEPSQIAQARPAAAPSPAGVEVIRAGKRAIE</sequence>
<dbReference type="CDD" id="cd11614">
    <property type="entry name" value="SAF_CpaB_FlgA_like"/>
    <property type="match status" value="1"/>
</dbReference>
<dbReference type="InterPro" id="IPR013974">
    <property type="entry name" value="SAF"/>
</dbReference>
<evidence type="ECO:0000313" key="4">
    <source>
        <dbReference type="Proteomes" id="UP000542973"/>
    </source>
</evidence>
<accession>A0A849B8F6</accession>
<protein>
    <submittedName>
        <fullName evidence="3">Flp pilus assembly protein CpaB</fullName>
    </submittedName>
</protein>
<dbReference type="RefSeq" id="WP_053823561.1">
    <property type="nucleotide sequence ID" value="NZ_BAAAEB010000010.1"/>
</dbReference>
<evidence type="ECO:0000259" key="2">
    <source>
        <dbReference type="SMART" id="SM00858"/>
    </source>
</evidence>
<dbReference type="EMBL" id="JABEMD010000004">
    <property type="protein sequence ID" value="NNH10055.1"/>
    <property type="molecule type" value="Genomic_DNA"/>
</dbReference>
<dbReference type="Pfam" id="PF16976">
    <property type="entry name" value="RcpC"/>
    <property type="match status" value="1"/>
</dbReference>
<evidence type="ECO:0000256" key="1">
    <source>
        <dbReference type="SAM" id="MobiDB-lite"/>
    </source>
</evidence>
<dbReference type="SMART" id="SM00858">
    <property type="entry name" value="SAF"/>
    <property type="match status" value="1"/>
</dbReference>
<proteinExistence type="predicted"/>
<feature type="domain" description="SAF" evidence="2">
    <location>
        <begin position="46"/>
        <end position="106"/>
    </location>
</feature>
<feature type="region of interest" description="Disordered" evidence="1">
    <location>
        <begin position="273"/>
        <end position="302"/>
    </location>
</feature>
<feature type="compositionally biased region" description="Low complexity" evidence="1">
    <location>
        <begin position="286"/>
        <end position="301"/>
    </location>
</feature>
<dbReference type="Proteomes" id="UP000542973">
    <property type="component" value="Unassembled WGS sequence"/>
</dbReference>
<dbReference type="AlphaFoldDB" id="A0A849B8F6"/>
<dbReference type="NCBIfam" id="TIGR03177">
    <property type="entry name" value="pilus_cpaB"/>
    <property type="match status" value="1"/>
</dbReference>
<gene>
    <name evidence="3" type="primary">cpaB</name>
    <name evidence="3" type="ORF">HLB16_04065</name>
</gene>
<comment type="caution">
    <text evidence="3">The sequence shown here is derived from an EMBL/GenBank/DDBJ whole genome shotgun (WGS) entry which is preliminary data.</text>
</comment>
<dbReference type="InterPro" id="IPR031571">
    <property type="entry name" value="RcpC_dom"/>
</dbReference>